<dbReference type="InterPro" id="IPR006058">
    <property type="entry name" value="2Fe2S_fd_BS"/>
</dbReference>
<dbReference type="InterPro" id="IPR001041">
    <property type="entry name" value="2Fe-2S_ferredoxin-type"/>
</dbReference>
<evidence type="ECO:0000256" key="1">
    <source>
        <dbReference type="ARBA" id="ARBA00022630"/>
    </source>
</evidence>
<dbReference type="PRINTS" id="PR00409">
    <property type="entry name" value="PHDIOXRDTASE"/>
</dbReference>
<evidence type="ECO:0000313" key="10">
    <source>
        <dbReference type="Proteomes" id="UP000666369"/>
    </source>
</evidence>
<dbReference type="CDD" id="cd06185">
    <property type="entry name" value="PDR_like"/>
    <property type="match status" value="1"/>
</dbReference>
<dbReference type="EMBL" id="JAADJT010000004">
    <property type="protein sequence ID" value="NGZ84673.1"/>
    <property type="molecule type" value="Genomic_DNA"/>
</dbReference>
<protein>
    <submittedName>
        <fullName evidence="9">2Fe-2S iron-sulfur cluster binding domain-containing protein</fullName>
    </submittedName>
</protein>
<dbReference type="InterPro" id="IPR036010">
    <property type="entry name" value="2Fe-2S_ferredoxin-like_sf"/>
</dbReference>
<gene>
    <name evidence="9" type="ORF">GW587_10420</name>
</gene>
<evidence type="ECO:0000256" key="3">
    <source>
        <dbReference type="ARBA" id="ARBA00022723"/>
    </source>
</evidence>
<organism evidence="9 10">
    <name type="scientific">Duganella aceris</name>
    <dbReference type="NCBI Taxonomy" id="2703883"/>
    <lineage>
        <taxon>Bacteria</taxon>
        <taxon>Pseudomonadati</taxon>
        <taxon>Pseudomonadota</taxon>
        <taxon>Betaproteobacteria</taxon>
        <taxon>Burkholderiales</taxon>
        <taxon>Oxalobacteraceae</taxon>
        <taxon>Telluria group</taxon>
        <taxon>Duganella</taxon>
    </lineage>
</organism>
<dbReference type="SUPFAM" id="SSF50475">
    <property type="entry name" value="FMN-binding split barrel"/>
    <property type="match status" value="1"/>
</dbReference>
<dbReference type="InterPro" id="IPR011576">
    <property type="entry name" value="Pyridox_Oxase_N"/>
</dbReference>
<dbReference type="InterPro" id="IPR017938">
    <property type="entry name" value="Riboflavin_synthase-like_b-brl"/>
</dbReference>
<dbReference type="InterPro" id="IPR017927">
    <property type="entry name" value="FAD-bd_FR_type"/>
</dbReference>
<dbReference type="SUPFAM" id="SSF52343">
    <property type="entry name" value="Ferredoxin reductase-like, C-terminal NADP-linked domain"/>
    <property type="match status" value="1"/>
</dbReference>
<accession>A0ABX0FJE1</accession>
<dbReference type="InterPro" id="IPR012675">
    <property type="entry name" value="Beta-grasp_dom_sf"/>
</dbReference>
<dbReference type="CDD" id="cd00207">
    <property type="entry name" value="fer2"/>
    <property type="match status" value="1"/>
</dbReference>
<proteinExistence type="predicted"/>
<dbReference type="PROSITE" id="PS00197">
    <property type="entry name" value="2FE2S_FER_1"/>
    <property type="match status" value="1"/>
</dbReference>
<dbReference type="SUPFAM" id="SSF63380">
    <property type="entry name" value="Riboflavin synthase domain-like"/>
    <property type="match status" value="1"/>
</dbReference>
<dbReference type="PROSITE" id="PS51384">
    <property type="entry name" value="FAD_FR"/>
    <property type="match status" value="1"/>
</dbReference>
<evidence type="ECO:0000256" key="6">
    <source>
        <dbReference type="ARBA" id="ARBA00023014"/>
    </source>
</evidence>
<evidence type="ECO:0000256" key="4">
    <source>
        <dbReference type="ARBA" id="ARBA00023002"/>
    </source>
</evidence>
<dbReference type="Gene3D" id="2.40.30.10">
    <property type="entry name" value="Translation factors"/>
    <property type="match status" value="1"/>
</dbReference>
<name>A0ABX0FJE1_9BURK</name>
<dbReference type="PANTHER" id="PTHR47354">
    <property type="entry name" value="NADH OXIDOREDUCTASE HCR"/>
    <property type="match status" value="1"/>
</dbReference>
<keyword evidence="5" id="KW-0408">Iron</keyword>
<keyword evidence="1" id="KW-0285">Flavoprotein</keyword>
<dbReference type="PANTHER" id="PTHR47354:SF1">
    <property type="entry name" value="CARNITINE MONOOXYGENASE REDUCTASE SUBUNIT"/>
    <property type="match status" value="1"/>
</dbReference>
<evidence type="ECO:0000256" key="2">
    <source>
        <dbReference type="ARBA" id="ARBA00022714"/>
    </source>
</evidence>
<keyword evidence="4" id="KW-0560">Oxidoreductase</keyword>
<dbReference type="Gene3D" id="3.40.50.80">
    <property type="entry name" value="Nucleotide-binding domain of ferredoxin-NADP reductase (FNR) module"/>
    <property type="match status" value="1"/>
</dbReference>
<dbReference type="Pfam" id="PF01243">
    <property type="entry name" value="PNPOx_N"/>
    <property type="match status" value="1"/>
</dbReference>
<keyword evidence="2" id="KW-0001">2Fe-2S</keyword>
<keyword evidence="6" id="KW-0411">Iron-sulfur</keyword>
<reference evidence="10" key="1">
    <citation type="submission" date="2023-07" db="EMBL/GenBank/DDBJ databases">
        <title>Duganella aceri sp. nov., isolated from tree sap.</title>
        <authorList>
            <person name="Kim I.S."/>
        </authorList>
    </citation>
    <scope>NUCLEOTIDE SEQUENCE [LARGE SCALE GENOMIC DNA]</scope>
    <source>
        <strain evidence="10">SAP-35</strain>
    </source>
</reference>
<keyword evidence="3" id="KW-0479">Metal-binding</keyword>
<dbReference type="Proteomes" id="UP000666369">
    <property type="component" value="Unassembled WGS sequence"/>
</dbReference>
<dbReference type="SUPFAM" id="SSF54292">
    <property type="entry name" value="2Fe-2S ferredoxin-like"/>
    <property type="match status" value="1"/>
</dbReference>
<dbReference type="InterPro" id="IPR050415">
    <property type="entry name" value="MRET"/>
</dbReference>
<keyword evidence="10" id="KW-1185">Reference proteome</keyword>
<evidence type="ECO:0000256" key="5">
    <source>
        <dbReference type="ARBA" id="ARBA00023004"/>
    </source>
</evidence>
<dbReference type="PROSITE" id="PS51085">
    <property type="entry name" value="2FE2S_FER_2"/>
    <property type="match status" value="1"/>
</dbReference>
<feature type="domain" description="FAD-binding FR-type" evidence="8">
    <location>
        <begin position="217"/>
        <end position="323"/>
    </location>
</feature>
<comment type="caution">
    <text evidence="9">The sequence shown here is derived from an EMBL/GenBank/DDBJ whole genome shotgun (WGS) entry which is preliminary data.</text>
</comment>
<dbReference type="Gene3D" id="2.30.110.10">
    <property type="entry name" value="Electron Transport, Fmn-binding Protein, Chain A"/>
    <property type="match status" value="1"/>
</dbReference>
<dbReference type="InterPro" id="IPR012349">
    <property type="entry name" value="Split_barrel_FMN-bd"/>
</dbReference>
<dbReference type="RefSeq" id="WP_166102089.1">
    <property type="nucleotide sequence ID" value="NZ_JAADJT010000004.1"/>
</dbReference>
<dbReference type="Gene3D" id="3.10.20.30">
    <property type="match status" value="1"/>
</dbReference>
<dbReference type="Pfam" id="PF00111">
    <property type="entry name" value="Fer2"/>
    <property type="match status" value="1"/>
</dbReference>
<evidence type="ECO:0000259" key="8">
    <source>
        <dbReference type="PROSITE" id="PS51384"/>
    </source>
</evidence>
<dbReference type="InterPro" id="IPR039261">
    <property type="entry name" value="FNR_nucleotide-bd"/>
</dbReference>
<evidence type="ECO:0000313" key="9">
    <source>
        <dbReference type="EMBL" id="NGZ84673.1"/>
    </source>
</evidence>
<evidence type="ECO:0000259" key="7">
    <source>
        <dbReference type="PROSITE" id="PS51085"/>
    </source>
</evidence>
<sequence length="534" mass="57985">MGRAYSDITFTPAVRDVQRRMGSRAQYEFLDDFEQRQDSLGRKEIRFVEQRDHFFQATVNETGWPYVQHRGGPAGFLKVIDPKTLGFADFHGNVQYLSVGNLKKDDRISLILVDQAEQVRLKIIGRARTVEAADDPALIERLRMPGYRARIERAFIITVEGYDWNCPQHITPRFTEQEVGILSAPLHAQIKRLKEQVSQLTQLQAQLQAAPPTRLGDGPLALVIAGVRQLTPRVRAYELRSADGSPLPPVSAGAHLDVPMLLAEGGSTTRCYSISSNPALPNSYEIAVLREEHGTGGSEAVHADFRLGLELNCSMPGNDFALADDGSPALLIAGGIGITPIKAMAHQLLAQGRDFELHYAARSRGQAPFADQLIADFGQRVVMHIVDDGGRMDIGEIVAGMDATTVLYTCGPLRMIDAVRDAAANAGIATDRVRFERFASDAARPDDQPVFVTLSRSGKVIEVPADTSILDAVQAAGVAAPASCRIGNCGTCAVDVLAGTPDHRDEALSEEERAQGRMCICVSRAKGPALTLDL</sequence>
<feature type="domain" description="2Fe-2S ferredoxin-type" evidence="7">
    <location>
        <begin position="448"/>
        <end position="534"/>
    </location>
</feature>